<dbReference type="InterPro" id="IPR016185">
    <property type="entry name" value="PreATP-grasp_dom_sf"/>
</dbReference>
<dbReference type="InterPro" id="IPR011095">
    <property type="entry name" value="Dala_Dala_lig_C"/>
</dbReference>
<dbReference type="InterPro" id="IPR005905">
    <property type="entry name" value="D_ala_D_ala"/>
</dbReference>
<feature type="active site" evidence="11">
    <location>
        <position position="282"/>
    </location>
</feature>
<evidence type="ECO:0000256" key="2">
    <source>
        <dbReference type="ARBA" id="ARBA00010871"/>
    </source>
</evidence>
<dbReference type="GO" id="GO:0005737">
    <property type="term" value="C:cytoplasm"/>
    <property type="evidence" value="ECO:0007669"/>
    <property type="project" value="UniProtKB-SubCell"/>
</dbReference>
<keyword evidence="16" id="KW-1185">Reference proteome</keyword>
<proteinExistence type="inferred from homology"/>
<evidence type="ECO:0000313" key="16">
    <source>
        <dbReference type="Proteomes" id="UP000027665"/>
    </source>
</evidence>
<dbReference type="RefSeq" id="WP_037977850.1">
    <property type="nucleotide sequence ID" value="NZ_JMKI01000047.1"/>
</dbReference>
<comment type="function">
    <text evidence="10">Cell wall formation.</text>
</comment>
<evidence type="ECO:0000256" key="10">
    <source>
        <dbReference type="HAMAP-Rule" id="MF_00047"/>
    </source>
</evidence>
<dbReference type="OrthoDB" id="9813261at2"/>
<feature type="binding site" evidence="12">
    <location>
        <position position="271"/>
    </location>
    <ligand>
        <name>Mg(2+)</name>
        <dbReference type="ChEBI" id="CHEBI:18420"/>
        <label>2</label>
    </ligand>
</feature>
<dbReference type="Proteomes" id="UP000027665">
    <property type="component" value="Unassembled WGS sequence"/>
</dbReference>
<sequence>MKIVVLCGGTSPEREVSLNSGRAVAEALSQRGFGVELCDVSSISAFIKKWPAHKADGTFIALHGGWGEDGRIQAVFDAFGIRYTGSGPEACMLSMDKTAAKFAFAAAGVPVPQGFIATREDDGAARAEKFLAEFGGIIVKPNGGGSTVGVTRLSDISDYRAALELAWRSEKRALVEEFIAGEEVTVPVMEGADGRAAALPAIHIKPKVGFYDYKNKYTPGSTEYICPSDFPEKINSQLAELAVKAHNAIGCRCYSRIDFRVSENGAIYALEANTAPGMTTTSLVPKSAEANGMSFGEFLAEIIKLSFSIDRSER</sequence>
<dbReference type="InterPro" id="IPR011127">
    <property type="entry name" value="Dala_Dala_lig_N"/>
</dbReference>
<evidence type="ECO:0000256" key="3">
    <source>
        <dbReference type="ARBA" id="ARBA00022490"/>
    </source>
</evidence>
<comment type="caution">
    <text evidence="15">The sequence shown here is derived from an EMBL/GenBank/DDBJ whole genome shotgun (WGS) entry which is preliminary data.</text>
</comment>
<dbReference type="Gene3D" id="3.30.1490.20">
    <property type="entry name" value="ATP-grasp fold, A domain"/>
    <property type="match status" value="1"/>
</dbReference>
<dbReference type="PATRIC" id="fig|2754.20.peg.910"/>
<keyword evidence="5 13" id="KW-0547">Nucleotide-binding</keyword>
<feature type="active site" evidence="11">
    <location>
        <position position="13"/>
    </location>
</feature>
<keyword evidence="9 10" id="KW-0961">Cell wall biogenesis/degradation</keyword>
<dbReference type="InterPro" id="IPR000291">
    <property type="entry name" value="D-Ala_lig_Van_CS"/>
</dbReference>
<dbReference type="PANTHER" id="PTHR23132:SF23">
    <property type="entry name" value="D-ALANINE--D-ALANINE LIGASE B"/>
    <property type="match status" value="1"/>
</dbReference>
<feature type="binding site" evidence="12">
    <location>
        <position position="271"/>
    </location>
    <ligand>
        <name>Mg(2+)</name>
        <dbReference type="ChEBI" id="CHEBI:18420"/>
        <label>1</label>
    </ligand>
</feature>
<dbReference type="SUPFAM" id="SSF52440">
    <property type="entry name" value="PreATP-grasp domain"/>
    <property type="match status" value="1"/>
</dbReference>
<reference evidence="15 16" key="1">
    <citation type="submission" date="2014-04" db="EMBL/GenBank/DDBJ databases">
        <title>Draft Genome Sequence of Synergistes jonesii.</title>
        <authorList>
            <person name="Coil D.A."/>
            <person name="Eisen J.A."/>
            <person name="Holland-Moritz H.E."/>
        </authorList>
    </citation>
    <scope>NUCLEOTIDE SEQUENCE [LARGE SCALE GENOMIC DNA]</scope>
    <source>
        <strain evidence="15 16">78-1</strain>
    </source>
</reference>
<dbReference type="InterPro" id="IPR011761">
    <property type="entry name" value="ATP-grasp"/>
</dbReference>
<dbReference type="UniPathway" id="UPA00219"/>
<evidence type="ECO:0000256" key="12">
    <source>
        <dbReference type="PIRSR" id="PIRSR039102-3"/>
    </source>
</evidence>
<dbReference type="GO" id="GO:0008716">
    <property type="term" value="F:D-alanine-D-alanine ligase activity"/>
    <property type="evidence" value="ECO:0007669"/>
    <property type="project" value="UniProtKB-UniRule"/>
</dbReference>
<name>A0A073IMB6_9BACT</name>
<comment type="cofactor">
    <cofactor evidence="12">
        <name>Mg(2+)</name>
        <dbReference type="ChEBI" id="CHEBI:18420"/>
    </cofactor>
    <cofactor evidence="12">
        <name>Mn(2+)</name>
        <dbReference type="ChEBI" id="CHEBI:29035"/>
    </cofactor>
    <text evidence="12">Binds 2 magnesium or manganese ions per subunit.</text>
</comment>
<organism evidence="15 16">
    <name type="scientific">Synergistes jonesii</name>
    <dbReference type="NCBI Taxonomy" id="2754"/>
    <lineage>
        <taxon>Bacteria</taxon>
        <taxon>Thermotogati</taxon>
        <taxon>Synergistota</taxon>
        <taxon>Synergistia</taxon>
        <taxon>Synergistales</taxon>
        <taxon>Synergistaceae</taxon>
        <taxon>Synergistes</taxon>
    </lineage>
</organism>
<dbReference type="Pfam" id="PF01820">
    <property type="entry name" value="Dala_Dala_lig_N"/>
    <property type="match status" value="1"/>
</dbReference>
<dbReference type="GO" id="GO:0009252">
    <property type="term" value="P:peptidoglycan biosynthetic process"/>
    <property type="evidence" value="ECO:0007669"/>
    <property type="project" value="UniProtKB-UniRule"/>
</dbReference>
<feature type="binding site" evidence="12">
    <location>
        <position position="273"/>
    </location>
    <ligand>
        <name>Mg(2+)</name>
        <dbReference type="ChEBI" id="CHEBI:18420"/>
        <label>2</label>
    </ligand>
</feature>
<dbReference type="eggNOG" id="COG1181">
    <property type="taxonomic scope" value="Bacteria"/>
</dbReference>
<evidence type="ECO:0000313" key="15">
    <source>
        <dbReference type="EMBL" id="KEJ91468.1"/>
    </source>
</evidence>
<comment type="catalytic activity">
    <reaction evidence="10">
        <text>2 D-alanine + ATP = D-alanyl-D-alanine + ADP + phosphate + H(+)</text>
        <dbReference type="Rhea" id="RHEA:11224"/>
        <dbReference type="ChEBI" id="CHEBI:15378"/>
        <dbReference type="ChEBI" id="CHEBI:30616"/>
        <dbReference type="ChEBI" id="CHEBI:43474"/>
        <dbReference type="ChEBI" id="CHEBI:57416"/>
        <dbReference type="ChEBI" id="CHEBI:57822"/>
        <dbReference type="ChEBI" id="CHEBI:456216"/>
        <dbReference type="EC" id="6.3.2.4"/>
    </reaction>
</comment>
<comment type="subcellular location">
    <subcellularLocation>
        <location evidence="1 10">Cytoplasm</location>
    </subcellularLocation>
</comment>
<dbReference type="GO" id="GO:0008360">
    <property type="term" value="P:regulation of cell shape"/>
    <property type="evidence" value="ECO:0007669"/>
    <property type="project" value="UniProtKB-KW"/>
</dbReference>
<feature type="binding site" evidence="12">
    <location>
        <position position="258"/>
    </location>
    <ligand>
        <name>Mg(2+)</name>
        <dbReference type="ChEBI" id="CHEBI:18420"/>
        <label>1</label>
    </ligand>
</feature>
<dbReference type="InterPro" id="IPR013815">
    <property type="entry name" value="ATP_grasp_subdomain_1"/>
</dbReference>
<keyword evidence="4 10" id="KW-0436">Ligase</keyword>
<keyword evidence="7 10" id="KW-0133">Cell shape</keyword>
<feature type="domain" description="ATP-grasp" evidence="14">
    <location>
        <begin position="101"/>
        <end position="304"/>
    </location>
</feature>
<dbReference type="HAMAP" id="MF_00047">
    <property type="entry name" value="Dala_Dala_lig"/>
    <property type="match status" value="1"/>
</dbReference>
<evidence type="ECO:0000256" key="6">
    <source>
        <dbReference type="ARBA" id="ARBA00022840"/>
    </source>
</evidence>
<keyword evidence="12" id="KW-0479">Metal-binding</keyword>
<keyword evidence="6 13" id="KW-0067">ATP-binding</keyword>
<dbReference type="EC" id="6.3.2.4" evidence="10"/>
<protein>
    <recommendedName>
        <fullName evidence="10">D-alanine--D-alanine ligase</fullName>
        <ecNumber evidence="10">6.3.2.4</ecNumber>
    </recommendedName>
    <alternativeName>
        <fullName evidence="10">D-Ala-D-Ala ligase</fullName>
    </alternativeName>
    <alternativeName>
        <fullName evidence="10">D-alanylalanine synthetase</fullName>
    </alternativeName>
</protein>
<keyword evidence="12" id="KW-0460">Magnesium</keyword>
<accession>A0A073IMB6</accession>
<dbReference type="GO" id="GO:0005524">
    <property type="term" value="F:ATP binding"/>
    <property type="evidence" value="ECO:0007669"/>
    <property type="project" value="UniProtKB-UniRule"/>
</dbReference>
<keyword evidence="12" id="KW-0464">Manganese</keyword>
<keyword evidence="8 10" id="KW-0573">Peptidoglycan synthesis</keyword>
<dbReference type="AlphaFoldDB" id="A0A073IMB6"/>
<dbReference type="PROSITE" id="PS00843">
    <property type="entry name" value="DALA_DALA_LIGASE_1"/>
    <property type="match status" value="1"/>
</dbReference>
<evidence type="ECO:0000256" key="4">
    <source>
        <dbReference type="ARBA" id="ARBA00022598"/>
    </source>
</evidence>
<dbReference type="PANTHER" id="PTHR23132">
    <property type="entry name" value="D-ALANINE--D-ALANINE LIGASE"/>
    <property type="match status" value="1"/>
</dbReference>
<dbReference type="NCBIfam" id="NF002378">
    <property type="entry name" value="PRK01372.1"/>
    <property type="match status" value="1"/>
</dbReference>
<dbReference type="SUPFAM" id="SSF56059">
    <property type="entry name" value="Glutathione synthetase ATP-binding domain-like"/>
    <property type="match status" value="1"/>
</dbReference>
<dbReference type="EMBL" id="JMKI01000047">
    <property type="protein sequence ID" value="KEJ91468.1"/>
    <property type="molecule type" value="Genomic_DNA"/>
</dbReference>
<dbReference type="Gene3D" id="3.30.470.20">
    <property type="entry name" value="ATP-grasp fold, B domain"/>
    <property type="match status" value="1"/>
</dbReference>
<evidence type="ECO:0000256" key="9">
    <source>
        <dbReference type="ARBA" id="ARBA00023316"/>
    </source>
</evidence>
<dbReference type="GeneID" id="90984376"/>
<keyword evidence="3 10" id="KW-0963">Cytoplasm</keyword>
<evidence type="ECO:0000256" key="1">
    <source>
        <dbReference type="ARBA" id="ARBA00004496"/>
    </source>
</evidence>
<evidence type="ECO:0000256" key="11">
    <source>
        <dbReference type="PIRSR" id="PIRSR039102-1"/>
    </source>
</evidence>
<dbReference type="PROSITE" id="PS50975">
    <property type="entry name" value="ATP_GRASP"/>
    <property type="match status" value="1"/>
</dbReference>
<dbReference type="PIRSF" id="PIRSF039102">
    <property type="entry name" value="Ddl/VanB"/>
    <property type="match status" value="1"/>
</dbReference>
<gene>
    <name evidence="10" type="primary">ddl</name>
    <name evidence="15" type="ORF">EH55_09675</name>
</gene>
<dbReference type="Gene3D" id="3.40.50.20">
    <property type="match status" value="1"/>
</dbReference>
<dbReference type="STRING" id="2754.EH55_09675"/>
<comment type="similarity">
    <text evidence="2 10">Belongs to the D-alanine--D-alanine ligase family.</text>
</comment>
<evidence type="ECO:0000256" key="5">
    <source>
        <dbReference type="ARBA" id="ARBA00022741"/>
    </source>
</evidence>
<evidence type="ECO:0000256" key="8">
    <source>
        <dbReference type="ARBA" id="ARBA00022984"/>
    </source>
</evidence>
<dbReference type="Pfam" id="PF07478">
    <property type="entry name" value="Dala_Dala_lig_C"/>
    <property type="match status" value="1"/>
</dbReference>
<comment type="pathway">
    <text evidence="10">Cell wall biogenesis; peptidoglycan biosynthesis.</text>
</comment>
<dbReference type="NCBIfam" id="TIGR01205">
    <property type="entry name" value="D_ala_D_alaTIGR"/>
    <property type="match status" value="1"/>
</dbReference>
<evidence type="ECO:0000259" key="14">
    <source>
        <dbReference type="PROSITE" id="PS50975"/>
    </source>
</evidence>
<dbReference type="GO" id="GO:0046872">
    <property type="term" value="F:metal ion binding"/>
    <property type="evidence" value="ECO:0007669"/>
    <property type="project" value="UniProtKB-KW"/>
</dbReference>
<dbReference type="GO" id="GO:0071555">
    <property type="term" value="P:cell wall organization"/>
    <property type="evidence" value="ECO:0007669"/>
    <property type="project" value="UniProtKB-KW"/>
</dbReference>
<evidence type="ECO:0000256" key="13">
    <source>
        <dbReference type="PROSITE-ProRule" id="PRU00409"/>
    </source>
</evidence>
<feature type="active site" evidence="11">
    <location>
        <position position="146"/>
    </location>
</feature>
<evidence type="ECO:0000256" key="7">
    <source>
        <dbReference type="ARBA" id="ARBA00022960"/>
    </source>
</evidence>